<accession>A0A7Z7NBK1</accession>
<evidence type="ECO:0008006" key="3">
    <source>
        <dbReference type="Google" id="ProtNLM"/>
    </source>
</evidence>
<gene>
    <name evidence="1" type="ORF">MSIMFB_04451</name>
</gene>
<reference evidence="1 2" key="1">
    <citation type="submission" date="2017-10" db="EMBL/GenBank/DDBJ databases">
        <authorList>
            <consortium name="Urmite Genomes"/>
        </authorList>
    </citation>
    <scope>NUCLEOTIDE SEQUENCE [LARGE SCALE GENOMIC DNA]</scope>
    <source>
        <strain evidence="1 2">FB-527</strain>
    </source>
</reference>
<dbReference type="Proteomes" id="UP000554965">
    <property type="component" value="Unassembled WGS sequence"/>
</dbReference>
<sequence>MLTVGRLIDDINECGWVESPGRKLVFARDVPRPPRALPRYLPPDADRRLSAALHASPNRLRADALLLLRATWMRIGELCDLELDCVHEVPGSSRCRSTGRARSGRFCRLFNTPWMWPMERQPWTKRLPLRFQLWQPKGS</sequence>
<name>A0A7Z7NBK1_9MYCO</name>
<protein>
    <recommendedName>
        <fullName evidence="3">Tyr recombinase domain-containing protein</fullName>
    </recommendedName>
</protein>
<dbReference type="EMBL" id="OCTY01000002">
    <property type="protein sequence ID" value="SOJ56973.1"/>
    <property type="molecule type" value="Genomic_DNA"/>
</dbReference>
<organism evidence="1 2">
    <name type="scientific">Mycobacterium simulans</name>
    <dbReference type="NCBI Taxonomy" id="627089"/>
    <lineage>
        <taxon>Bacteria</taxon>
        <taxon>Bacillati</taxon>
        <taxon>Actinomycetota</taxon>
        <taxon>Actinomycetes</taxon>
        <taxon>Mycobacteriales</taxon>
        <taxon>Mycobacteriaceae</taxon>
        <taxon>Mycobacterium</taxon>
    </lineage>
</organism>
<evidence type="ECO:0000313" key="1">
    <source>
        <dbReference type="EMBL" id="SOJ56973.1"/>
    </source>
</evidence>
<proteinExistence type="predicted"/>
<keyword evidence="2" id="KW-1185">Reference proteome</keyword>
<dbReference type="InterPro" id="IPR011010">
    <property type="entry name" value="DNA_brk_join_enz"/>
</dbReference>
<dbReference type="AlphaFoldDB" id="A0A7Z7NBK1"/>
<dbReference type="SUPFAM" id="SSF56349">
    <property type="entry name" value="DNA breaking-rejoining enzymes"/>
    <property type="match status" value="1"/>
</dbReference>
<comment type="caution">
    <text evidence="1">The sequence shown here is derived from an EMBL/GenBank/DDBJ whole genome shotgun (WGS) entry which is preliminary data.</text>
</comment>
<evidence type="ECO:0000313" key="2">
    <source>
        <dbReference type="Proteomes" id="UP000554965"/>
    </source>
</evidence>
<dbReference type="GO" id="GO:0003677">
    <property type="term" value="F:DNA binding"/>
    <property type="evidence" value="ECO:0007669"/>
    <property type="project" value="InterPro"/>
</dbReference>